<dbReference type="PANTHER" id="PTHR35895">
    <property type="entry name" value="CHROMOSOME 16, WHOLE GENOME SHOTGUN SEQUENCE"/>
    <property type="match status" value="1"/>
</dbReference>
<dbReference type="GO" id="GO:0000329">
    <property type="term" value="C:fungal-type vacuole membrane"/>
    <property type="evidence" value="ECO:0007669"/>
    <property type="project" value="InterPro"/>
</dbReference>
<evidence type="ECO:0000313" key="2">
    <source>
        <dbReference type="EMBL" id="KAJ5116795.1"/>
    </source>
</evidence>
<dbReference type="Pfam" id="PF12505">
    <property type="entry name" value="DUF3712"/>
    <property type="match status" value="1"/>
</dbReference>
<feature type="transmembrane region" description="Helical" evidence="1">
    <location>
        <begin position="66"/>
        <end position="93"/>
    </location>
</feature>
<gene>
    <name evidence="2" type="ORF">N7456_001143</name>
</gene>
<dbReference type="InterPro" id="IPR022185">
    <property type="entry name" value="DUF3712"/>
</dbReference>
<comment type="caution">
    <text evidence="2">The sequence shown here is derived from an EMBL/GenBank/DDBJ whole genome shotgun (WGS) entry which is preliminary data.</text>
</comment>
<dbReference type="AlphaFoldDB" id="A0A9W9KSS6"/>
<reference evidence="2" key="1">
    <citation type="submission" date="2022-11" db="EMBL/GenBank/DDBJ databases">
        <authorList>
            <person name="Petersen C."/>
        </authorList>
    </citation>
    <scope>NUCLEOTIDE SEQUENCE</scope>
    <source>
        <strain evidence="2">IBT 30069</strain>
    </source>
</reference>
<accession>A0A9W9KSS6</accession>
<evidence type="ECO:0000256" key="1">
    <source>
        <dbReference type="SAM" id="Phobius"/>
    </source>
</evidence>
<keyword evidence="1" id="KW-0812">Transmembrane</keyword>
<evidence type="ECO:0000313" key="3">
    <source>
        <dbReference type="Proteomes" id="UP001149165"/>
    </source>
</evidence>
<keyword evidence="3" id="KW-1185">Reference proteome</keyword>
<dbReference type="PANTHER" id="PTHR35895:SF2">
    <property type="match status" value="1"/>
</dbReference>
<sequence length="379" mass="41758">MHDLQEKSAKYALGTYRGPFSLSPKGGNGNHDPATVDYVESIDTKSLKDDRRAKCFGFRRHWRRFWCCYLLGNIIFLAIFLPIFFLICIPAIAQLFVNKSSLNLVEAHVMQPRPNSIQLSMKASLKLPTSIPVQTNPFSLSLFNRALPGNSTWATVYLPNTDIKKTATIEVHQRTELNPEQWMYYVHQAIFLAHAPLSVKGSIHASIGKLKAAVTLDKDIEQNTMNGFSGLSISDATLILPPRSDGTNLVANITLPNPSVMTLEIGTVVFDLKSEDLVLGNGTIDNLVLEPGNHANPMTGTLDMQKLISNFGLLLEQQAQNLMNGYLNLTAVGKSVTYAGVEVPYYTQALQNLTLTAQLPLAEVLINTLQNSLDNDKSG</sequence>
<proteinExistence type="predicted"/>
<keyword evidence="1" id="KW-0472">Membrane</keyword>
<keyword evidence="1" id="KW-1133">Transmembrane helix</keyword>
<organism evidence="2 3">
    <name type="scientific">Penicillium angulare</name>
    <dbReference type="NCBI Taxonomy" id="116970"/>
    <lineage>
        <taxon>Eukaryota</taxon>
        <taxon>Fungi</taxon>
        <taxon>Dikarya</taxon>
        <taxon>Ascomycota</taxon>
        <taxon>Pezizomycotina</taxon>
        <taxon>Eurotiomycetes</taxon>
        <taxon>Eurotiomycetidae</taxon>
        <taxon>Eurotiales</taxon>
        <taxon>Aspergillaceae</taxon>
        <taxon>Penicillium</taxon>
    </lineage>
</organism>
<dbReference type="InterPro" id="IPR046368">
    <property type="entry name" value="Tag1"/>
</dbReference>
<reference evidence="2" key="2">
    <citation type="journal article" date="2023" name="IMA Fungus">
        <title>Comparative genomic study of the Penicillium genus elucidates a diverse pangenome and 15 lateral gene transfer events.</title>
        <authorList>
            <person name="Petersen C."/>
            <person name="Sorensen T."/>
            <person name="Nielsen M.R."/>
            <person name="Sondergaard T.E."/>
            <person name="Sorensen J.L."/>
            <person name="Fitzpatrick D.A."/>
            <person name="Frisvad J.C."/>
            <person name="Nielsen K.L."/>
        </authorList>
    </citation>
    <scope>NUCLEOTIDE SEQUENCE</scope>
    <source>
        <strain evidence="2">IBT 30069</strain>
    </source>
</reference>
<name>A0A9W9KSS6_9EURO</name>
<protein>
    <submittedName>
        <fullName evidence="2">Uncharacterized protein</fullName>
    </submittedName>
</protein>
<dbReference type="Proteomes" id="UP001149165">
    <property type="component" value="Unassembled WGS sequence"/>
</dbReference>
<dbReference type="OrthoDB" id="10039566at2759"/>
<dbReference type="EMBL" id="JAPQKH010000001">
    <property type="protein sequence ID" value="KAJ5116795.1"/>
    <property type="molecule type" value="Genomic_DNA"/>
</dbReference>